<evidence type="ECO:0000256" key="1">
    <source>
        <dbReference type="ARBA" id="ARBA00012340"/>
    </source>
</evidence>
<keyword evidence="10" id="KW-0012">Acyltransferase</keyword>
<evidence type="ECO:0000256" key="8">
    <source>
        <dbReference type="PROSITE-ProRule" id="PRU00533"/>
    </source>
</evidence>
<evidence type="ECO:0000256" key="3">
    <source>
        <dbReference type="ARBA" id="ARBA00022654"/>
    </source>
</evidence>
<evidence type="ECO:0000256" key="7">
    <source>
        <dbReference type="ARBA" id="ARBA00048576"/>
    </source>
</evidence>
<dbReference type="PANTHER" id="PTHR39322">
    <property type="entry name" value="ACYL-HOMOSERINE-LACTONE SYNTHASE"/>
    <property type="match status" value="1"/>
</dbReference>
<dbReference type="Gene3D" id="3.40.630.30">
    <property type="match status" value="1"/>
</dbReference>
<keyword evidence="6 8" id="KW-0071">Autoinducer synthesis</keyword>
<evidence type="ECO:0000256" key="5">
    <source>
        <dbReference type="ARBA" id="ARBA00022691"/>
    </source>
</evidence>
<proteinExistence type="inferred from homology"/>
<dbReference type="EC" id="2.3.1.184" evidence="1 9"/>
<dbReference type="EMBL" id="UFYI01000007">
    <property type="protein sequence ID" value="STD20488.1"/>
    <property type="molecule type" value="Genomic_DNA"/>
</dbReference>
<dbReference type="GO" id="GO:0061579">
    <property type="term" value="F:N-acyl homoserine lactone synthase activity"/>
    <property type="evidence" value="ECO:0007669"/>
    <property type="project" value="UniProtKB-UniRule"/>
</dbReference>
<sequence>MNSVIEFFLHDYDDLPSALARELFRLRRKTFRDRLDWKVECVEDMEKDQFDNPNTTYLLGMYEGELLCGARFINATHPTMISEIFHNYFTETIIFPADVPCCEISRLFLDKERRDSSSLQGVPASKALFLAMNIYCIKNKYRGMYAVVSRGMYAIFRHANWKVEVIQRGVSEKGEVIYYIFMPASISIIEDIISKDKSSHWLREMLEHLRHL</sequence>
<dbReference type="PRINTS" id="PR01549">
    <property type="entry name" value="AUTOINDCRSYN"/>
</dbReference>
<dbReference type="Pfam" id="PF00765">
    <property type="entry name" value="Autoind_synth"/>
    <property type="match status" value="1"/>
</dbReference>
<evidence type="ECO:0000256" key="6">
    <source>
        <dbReference type="ARBA" id="ARBA00022929"/>
    </source>
</evidence>
<dbReference type="Proteomes" id="UP000255163">
    <property type="component" value="Unassembled WGS sequence"/>
</dbReference>
<protein>
    <recommendedName>
        <fullName evidence="2 9">Acyl-homoserine-lactone synthase</fullName>
        <ecNumber evidence="1 9">2.3.1.184</ecNumber>
    </recommendedName>
    <alternativeName>
        <fullName evidence="9">Autoinducer synthesis protein</fullName>
    </alternativeName>
</protein>
<evidence type="ECO:0000313" key="11">
    <source>
        <dbReference type="Proteomes" id="UP000255163"/>
    </source>
</evidence>
<dbReference type="RefSeq" id="WP_054829721.1">
    <property type="nucleotide sequence ID" value="NZ_AP029016.1"/>
</dbReference>
<evidence type="ECO:0000256" key="9">
    <source>
        <dbReference type="RuleBase" id="RU361135"/>
    </source>
</evidence>
<dbReference type="InterPro" id="IPR001690">
    <property type="entry name" value="Autoind_synthase"/>
</dbReference>
<dbReference type="SUPFAM" id="SSF55729">
    <property type="entry name" value="Acyl-CoA N-acyltransferases (Nat)"/>
    <property type="match status" value="1"/>
</dbReference>
<evidence type="ECO:0000256" key="4">
    <source>
        <dbReference type="ARBA" id="ARBA00022679"/>
    </source>
</evidence>
<dbReference type="InterPro" id="IPR016181">
    <property type="entry name" value="Acyl_CoA_acyltransferase"/>
</dbReference>
<dbReference type="GO" id="GO:0009372">
    <property type="term" value="P:quorum sensing"/>
    <property type="evidence" value="ECO:0007669"/>
    <property type="project" value="UniProtKB-UniRule"/>
</dbReference>
<reference evidence="10 11" key="1">
    <citation type="submission" date="2018-06" db="EMBL/GenBank/DDBJ databases">
        <authorList>
            <consortium name="Pathogen Informatics"/>
            <person name="Doyle S."/>
        </authorList>
    </citation>
    <scope>NUCLEOTIDE SEQUENCE [LARGE SCALE GENOMIC DNA]</scope>
    <source>
        <strain evidence="10 11">NCTC12123</strain>
    </source>
</reference>
<name>A0A376F898_ENTAS</name>
<comment type="similarity">
    <text evidence="8 9">Belongs to the autoinducer synthase family.</text>
</comment>
<dbReference type="PROSITE" id="PS51187">
    <property type="entry name" value="AUTOINDUCER_SYNTH_2"/>
    <property type="match status" value="1"/>
</dbReference>
<dbReference type="PROSITE" id="PS00949">
    <property type="entry name" value="AUTOINDUCER_SYNTH_1"/>
    <property type="match status" value="1"/>
</dbReference>
<keyword evidence="5 9" id="KW-0949">S-adenosyl-L-methionine</keyword>
<dbReference type="PANTHER" id="PTHR39322:SF1">
    <property type="entry name" value="ISOVALERYL-HOMOSERINE LACTONE SYNTHASE"/>
    <property type="match status" value="1"/>
</dbReference>
<organism evidence="10 11">
    <name type="scientific">Enterobacter asburiae</name>
    <dbReference type="NCBI Taxonomy" id="61645"/>
    <lineage>
        <taxon>Bacteria</taxon>
        <taxon>Pseudomonadati</taxon>
        <taxon>Pseudomonadota</taxon>
        <taxon>Gammaproteobacteria</taxon>
        <taxon>Enterobacterales</taxon>
        <taxon>Enterobacteriaceae</taxon>
        <taxon>Enterobacter</taxon>
        <taxon>Enterobacter cloacae complex</taxon>
    </lineage>
</organism>
<dbReference type="AlphaFoldDB" id="A0A376F898"/>
<comment type="catalytic activity">
    <reaction evidence="7 9">
        <text>a fatty acyl-[ACP] + S-adenosyl-L-methionine = an N-acyl-L-homoserine lactone + S-methyl-5'-thioadenosine + holo-[ACP] + H(+)</text>
        <dbReference type="Rhea" id="RHEA:10096"/>
        <dbReference type="Rhea" id="RHEA-COMP:9685"/>
        <dbReference type="Rhea" id="RHEA-COMP:14125"/>
        <dbReference type="ChEBI" id="CHEBI:15378"/>
        <dbReference type="ChEBI" id="CHEBI:17509"/>
        <dbReference type="ChEBI" id="CHEBI:55474"/>
        <dbReference type="ChEBI" id="CHEBI:59789"/>
        <dbReference type="ChEBI" id="CHEBI:64479"/>
        <dbReference type="ChEBI" id="CHEBI:138651"/>
        <dbReference type="EC" id="2.3.1.184"/>
    </reaction>
</comment>
<evidence type="ECO:0000313" key="10">
    <source>
        <dbReference type="EMBL" id="STD20488.1"/>
    </source>
</evidence>
<keyword evidence="4 9" id="KW-0808">Transferase</keyword>
<evidence type="ECO:0000256" key="2">
    <source>
        <dbReference type="ARBA" id="ARBA00018768"/>
    </source>
</evidence>
<accession>A0A376F898</accession>
<gene>
    <name evidence="10" type="primary">esaI</name>
    <name evidence="10" type="ORF">NCTC12123_02000</name>
</gene>
<dbReference type="InterPro" id="IPR018311">
    <property type="entry name" value="Autoind_synth_CS"/>
</dbReference>
<keyword evidence="3 8" id="KW-0673">Quorum sensing</keyword>
<dbReference type="GO" id="GO:0007165">
    <property type="term" value="P:signal transduction"/>
    <property type="evidence" value="ECO:0007669"/>
    <property type="project" value="TreeGrafter"/>
</dbReference>